<dbReference type="AlphaFoldDB" id="A0A840G6S9"/>
<feature type="chain" id="PRO_5032771874" evidence="2">
    <location>
        <begin position="20"/>
        <end position="338"/>
    </location>
</feature>
<dbReference type="InterPro" id="IPR013424">
    <property type="entry name" value="Ice-binding_C"/>
</dbReference>
<protein>
    <submittedName>
        <fullName evidence="4">Phospholipase/lecithinase/hemolysin</fullName>
    </submittedName>
</protein>
<keyword evidence="5" id="KW-1185">Reference proteome</keyword>
<evidence type="ECO:0000313" key="4">
    <source>
        <dbReference type="EMBL" id="MBB4247575.1"/>
    </source>
</evidence>
<dbReference type="OrthoDB" id="5292073at2"/>
<evidence type="ECO:0000313" key="5">
    <source>
        <dbReference type="Proteomes" id="UP000587070"/>
    </source>
</evidence>
<comment type="caution">
    <text evidence="4">The sequence shown here is derived from an EMBL/GenBank/DDBJ whole genome shotgun (WGS) entry which is preliminary data.</text>
</comment>
<keyword evidence="2" id="KW-0732">Signal</keyword>
<dbReference type="Pfam" id="PF07589">
    <property type="entry name" value="PEP-CTERM"/>
    <property type="match status" value="1"/>
</dbReference>
<organism evidence="4 5">
    <name type="scientific">Rhodocyclus tenuis</name>
    <name type="common">Rhodospirillum tenue</name>
    <dbReference type="NCBI Taxonomy" id="1066"/>
    <lineage>
        <taxon>Bacteria</taxon>
        <taxon>Pseudomonadati</taxon>
        <taxon>Pseudomonadota</taxon>
        <taxon>Betaproteobacteria</taxon>
        <taxon>Rhodocyclales</taxon>
        <taxon>Rhodocyclaceae</taxon>
        <taxon>Rhodocyclus</taxon>
    </lineage>
</organism>
<dbReference type="Proteomes" id="UP000587070">
    <property type="component" value="Unassembled WGS sequence"/>
</dbReference>
<dbReference type="SUPFAM" id="SSF52266">
    <property type="entry name" value="SGNH hydrolase"/>
    <property type="match status" value="1"/>
</dbReference>
<dbReference type="InterPro" id="IPR001087">
    <property type="entry name" value="GDSL"/>
</dbReference>
<dbReference type="Gene3D" id="3.40.50.1110">
    <property type="entry name" value="SGNH hydrolase"/>
    <property type="match status" value="1"/>
</dbReference>
<evidence type="ECO:0000259" key="3">
    <source>
        <dbReference type="Pfam" id="PF07589"/>
    </source>
</evidence>
<dbReference type="PANTHER" id="PTHR45648:SF22">
    <property type="entry name" value="GDSL LIPASE_ACYLHYDROLASE FAMILY PROTEIN (AFU_ORTHOLOGUE AFUA_4G14700)"/>
    <property type="match status" value="1"/>
</dbReference>
<feature type="domain" description="Ice-binding protein C-terminal" evidence="3">
    <location>
        <begin position="307"/>
        <end position="331"/>
    </location>
</feature>
<evidence type="ECO:0000256" key="1">
    <source>
        <dbReference type="ARBA" id="ARBA00022801"/>
    </source>
</evidence>
<dbReference type="NCBIfam" id="TIGR02595">
    <property type="entry name" value="PEP_CTERM"/>
    <property type="match status" value="1"/>
</dbReference>
<proteinExistence type="predicted"/>
<reference evidence="4 5" key="1">
    <citation type="submission" date="2020-08" db="EMBL/GenBank/DDBJ databases">
        <title>Genome sequencing of Purple Non-Sulfur Bacteria from various extreme environments.</title>
        <authorList>
            <person name="Mayer M."/>
        </authorList>
    </citation>
    <scope>NUCLEOTIDE SEQUENCE [LARGE SCALE GENOMIC DNA]</scope>
    <source>
        <strain evidence="4 5">2761</strain>
    </source>
</reference>
<dbReference type="EMBL" id="JACIGE010000006">
    <property type="protein sequence ID" value="MBB4247575.1"/>
    <property type="molecule type" value="Genomic_DNA"/>
</dbReference>
<gene>
    <name evidence="4" type="ORF">GGD90_001949</name>
</gene>
<dbReference type="RefSeq" id="WP_153116636.1">
    <property type="nucleotide sequence ID" value="NZ_JACIGE010000006.1"/>
</dbReference>
<dbReference type="PANTHER" id="PTHR45648">
    <property type="entry name" value="GDSL LIPASE/ACYLHYDROLASE FAMILY PROTEIN (AFU_ORTHOLOGUE AFUA_4G14700)"/>
    <property type="match status" value="1"/>
</dbReference>
<evidence type="ECO:0000256" key="2">
    <source>
        <dbReference type="SAM" id="SignalP"/>
    </source>
</evidence>
<dbReference type="CDD" id="cd01846">
    <property type="entry name" value="fatty_acyltransferase_like"/>
    <property type="match status" value="1"/>
</dbReference>
<dbReference type="InterPro" id="IPR051058">
    <property type="entry name" value="GDSL_Est/Lipase"/>
</dbReference>
<dbReference type="GO" id="GO:0016788">
    <property type="term" value="F:hydrolase activity, acting on ester bonds"/>
    <property type="evidence" value="ECO:0007669"/>
    <property type="project" value="InterPro"/>
</dbReference>
<feature type="signal peptide" evidence="2">
    <location>
        <begin position="1"/>
        <end position="19"/>
    </location>
</feature>
<keyword evidence="1" id="KW-0378">Hydrolase</keyword>
<sequence>MRRLLAALILLSSSLSAFALPYSGVYFFGDSLTDVGNVQNVYAGLPHAPGAPTTVPGAPYDAQGRASNGAIYADVLAGGLGFSATPSTTGGNDYAYSGARTRYQTMGPDYQGILSQIGSYRALPGGADAGALYVVWGGSNNLQDIIVGKTVDALGQPVPDLFSTVADIIQGISALYAEGARSFLVPNAPDLGLTPRVSGYGSAAVAGAHQLSLAYDGLLAVSLAKLQAATPDIRIIGFDVYSLLNRLVANPADYGISNTTDRCYTGDDLSFTGGGSVCANPDSYLFWDGIHPTSAVHAILGEAMLAAVPEPETLYLMAIALLALASVARRRAGASGRL</sequence>
<accession>A0A840G6S9</accession>
<name>A0A840G6S9_RHOTE</name>
<dbReference type="InterPro" id="IPR036514">
    <property type="entry name" value="SGNH_hydro_sf"/>
</dbReference>
<dbReference type="Pfam" id="PF00657">
    <property type="entry name" value="Lipase_GDSL"/>
    <property type="match status" value="1"/>
</dbReference>